<dbReference type="KEGG" id="slom:PXH66_22835"/>
<dbReference type="EMBL" id="CP119075">
    <property type="protein sequence ID" value="WED65184.1"/>
    <property type="molecule type" value="Genomic_DNA"/>
</dbReference>
<accession>A0AAE9ZXN3</accession>
<evidence type="ECO:0000313" key="1">
    <source>
        <dbReference type="EMBL" id="WED65184.1"/>
    </source>
</evidence>
<name>A0AAE9ZXN3_9BACT</name>
<dbReference type="Proteomes" id="UP001218638">
    <property type="component" value="Chromosome"/>
</dbReference>
<evidence type="ECO:0008006" key="3">
    <source>
        <dbReference type="Google" id="ProtNLM"/>
    </source>
</evidence>
<dbReference type="RefSeq" id="WP_330929572.1">
    <property type="nucleotide sequence ID" value="NZ_CP119075.1"/>
</dbReference>
<organism evidence="1 2">
    <name type="scientific">Synoicihabitans lomoniglobus</name>
    <dbReference type="NCBI Taxonomy" id="2909285"/>
    <lineage>
        <taxon>Bacteria</taxon>
        <taxon>Pseudomonadati</taxon>
        <taxon>Verrucomicrobiota</taxon>
        <taxon>Opitutia</taxon>
        <taxon>Opitutales</taxon>
        <taxon>Opitutaceae</taxon>
        <taxon>Synoicihabitans</taxon>
    </lineage>
</organism>
<reference evidence="1" key="1">
    <citation type="submission" date="2023-03" db="EMBL/GenBank/DDBJ databases">
        <title>Lomoglobus Profundus gen. nov., sp. nov., a novel member of the phylum Verrucomicrobia, isolated from deep-marine sediment of South China Sea.</title>
        <authorList>
            <person name="Ahmad T."/>
            <person name="Ishaq S.E."/>
            <person name="Wang F."/>
        </authorList>
    </citation>
    <scope>NUCLEOTIDE SEQUENCE</scope>
    <source>
        <strain evidence="1">LMO-M01</strain>
    </source>
</reference>
<proteinExistence type="predicted"/>
<dbReference type="PROSITE" id="PS51257">
    <property type="entry name" value="PROKAR_LIPOPROTEIN"/>
    <property type="match status" value="1"/>
</dbReference>
<dbReference type="AlphaFoldDB" id="A0AAE9ZXN3"/>
<protein>
    <recommendedName>
        <fullName evidence="3">Lipoprotein</fullName>
    </recommendedName>
</protein>
<keyword evidence="2" id="KW-1185">Reference proteome</keyword>
<evidence type="ECO:0000313" key="2">
    <source>
        <dbReference type="Proteomes" id="UP001218638"/>
    </source>
</evidence>
<gene>
    <name evidence="1" type="ORF">PXH66_22835</name>
</gene>
<sequence length="168" mass="18219">MKTNRLILSAFSVVALGLSTGCGTYTSSPTHSMTFTSSTASLHVRPAAFDTALNTTIRLQSVDDRRVGQAAAPAVPLEPGRHTVKIFLDGSDHQAVHTLTIDAEASHAYRIDGQQVGLDFKVTVWDETAGHGRDQRVLVSESLVVSQPRGQYWPSDIKQTPLMTGEMR</sequence>